<dbReference type="SUPFAM" id="SSF81333">
    <property type="entry name" value="F1F0 ATP synthase subunit C"/>
    <property type="match status" value="1"/>
</dbReference>
<dbReference type="Proteomes" id="UP001174909">
    <property type="component" value="Unassembled WGS sequence"/>
</dbReference>
<feature type="transmembrane region" description="Helical" evidence="6">
    <location>
        <begin position="86"/>
        <end position="108"/>
    </location>
</feature>
<evidence type="ECO:0000256" key="5">
    <source>
        <dbReference type="ARBA" id="ARBA00023136"/>
    </source>
</evidence>
<name>A0AA35XB24_GEOBA</name>
<dbReference type="InterPro" id="IPR002379">
    <property type="entry name" value="ATPase_proteolipid_c-like_dom"/>
</dbReference>
<dbReference type="GO" id="GO:0033177">
    <property type="term" value="C:proton-transporting two-sector ATPase complex, proton-transporting domain"/>
    <property type="evidence" value="ECO:0007669"/>
    <property type="project" value="InterPro"/>
</dbReference>
<dbReference type="Gene3D" id="1.20.20.10">
    <property type="entry name" value="F1F0 ATP synthase subunit C"/>
    <property type="match status" value="1"/>
</dbReference>
<dbReference type="GO" id="GO:0015078">
    <property type="term" value="F:proton transmembrane transporter activity"/>
    <property type="evidence" value="ECO:0007669"/>
    <property type="project" value="InterPro"/>
</dbReference>
<reference evidence="8" key="1">
    <citation type="submission" date="2023-03" db="EMBL/GenBank/DDBJ databases">
        <authorList>
            <person name="Steffen K."/>
            <person name="Cardenas P."/>
        </authorList>
    </citation>
    <scope>NUCLEOTIDE SEQUENCE</scope>
</reference>
<organism evidence="8 9">
    <name type="scientific">Geodia barretti</name>
    <name type="common">Barrett's horny sponge</name>
    <dbReference type="NCBI Taxonomy" id="519541"/>
    <lineage>
        <taxon>Eukaryota</taxon>
        <taxon>Metazoa</taxon>
        <taxon>Porifera</taxon>
        <taxon>Demospongiae</taxon>
        <taxon>Heteroscleromorpha</taxon>
        <taxon>Tetractinellida</taxon>
        <taxon>Astrophorina</taxon>
        <taxon>Geodiidae</taxon>
        <taxon>Geodia</taxon>
    </lineage>
</organism>
<feature type="transmembrane region" description="Helical" evidence="6">
    <location>
        <begin position="50"/>
        <end position="74"/>
    </location>
</feature>
<comment type="subcellular location">
    <subcellularLocation>
        <location evidence="1">Membrane</location>
        <topology evidence="1">Multi-pass membrane protein</topology>
    </subcellularLocation>
</comment>
<dbReference type="EMBL" id="CASHTH010003886">
    <property type="protein sequence ID" value="CAI8050889.1"/>
    <property type="molecule type" value="Genomic_DNA"/>
</dbReference>
<dbReference type="CDD" id="cd18120">
    <property type="entry name" value="ATP-synt_Vo_Ao_c"/>
    <property type="match status" value="1"/>
</dbReference>
<proteinExistence type="inferred from homology"/>
<keyword evidence="4 6" id="KW-1133">Transmembrane helix</keyword>
<evidence type="ECO:0000256" key="2">
    <source>
        <dbReference type="ARBA" id="ARBA00006704"/>
    </source>
</evidence>
<evidence type="ECO:0000313" key="9">
    <source>
        <dbReference type="Proteomes" id="UP001174909"/>
    </source>
</evidence>
<keyword evidence="3 6" id="KW-0812">Transmembrane</keyword>
<accession>A0AA35XB24</accession>
<comment type="caution">
    <text evidence="8">The sequence shown here is derived from an EMBL/GenBank/DDBJ whole genome shotgun (WGS) entry which is preliminary data.</text>
</comment>
<protein>
    <recommendedName>
        <fullName evidence="7">V-ATPase proteolipid subunit C-like domain-containing protein</fullName>
    </recommendedName>
</protein>
<dbReference type="AlphaFoldDB" id="A0AA35XB24"/>
<feature type="domain" description="V-ATPase proteolipid subunit C-like" evidence="7">
    <location>
        <begin position="48"/>
        <end position="107"/>
    </location>
</feature>
<dbReference type="Pfam" id="PF00137">
    <property type="entry name" value="ATP-synt_C"/>
    <property type="match status" value="1"/>
</dbReference>
<evidence type="ECO:0000256" key="4">
    <source>
        <dbReference type="ARBA" id="ARBA00022989"/>
    </source>
</evidence>
<evidence type="ECO:0000256" key="3">
    <source>
        <dbReference type="ARBA" id="ARBA00022692"/>
    </source>
</evidence>
<evidence type="ECO:0000259" key="7">
    <source>
        <dbReference type="Pfam" id="PF00137"/>
    </source>
</evidence>
<sequence length="110" mass="11078">MEFEEQESIMKTITLALLAAAVISISSVTGMAYAQEGAQGSSDSLRLVGAGLAFGLAAGGAGIGLGHVGAAGLAVISENPALQSKVFIFVGMVESIAIYGIVMMFIILGQ</sequence>
<dbReference type="InterPro" id="IPR035921">
    <property type="entry name" value="F/V-ATP_Csub_sf"/>
</dbReference>
<gene>
    <name evidence="8" type="ORF">GBAR_LOCUS27916</name>
</gene>
<comment type="similarity">
    <text evidence="2">Belongs to the ATPase C chain family.</text>
</comment>
<keyword evidence="5 6" id="KW-0472">Membrane</keyword>
<evidence type="ECO:0000313" key="8">
    <source>
        <dbReference type="EMBL" id="CAI8050889.1"/>
    </source>
</evidence>
<evidence type="ECO:0000256" key="6">
    <source>
        <dbReference type="SAM" id="Phobius"/>
    </source>
</evidence>
<evidence type="ECO:0000256" key="1">
    <source>
        <dbReference type="ARBA" id="ARBA00004141"/>
    </source>
</evidence>
<keyword evidence="9" id="KW-1185">Reference proteome</keyword>
<dbReference type="InterPro" id="IPR038662">
    <property type="entry name" value="ATP_synth_F0_csu_sf"/>
</dbReference>